<keyword evidence="12 13" id="KW-0961">Cell wall biogenesis/degradation</keyword>
<dbReference type="HAMAP" id="MF_00047">
    <property type="entry name" value="Dala_Dala_lig"/>
    <property type="match status" value="1"/>
</dbReference>
<keyword evidence="7 14" id="KW-0067">ATP-binding</keyword>
<evidence type="ECO:0000256" key="7">
    <source>
        <dbReference type="ARBA" id="ARBA00022840"/>
    </source>
</evidence>
<dbReference type="GO" id="GO:0016874">
    <property type="term" value="F:ligase activity"/>
    <property type="evidence" value="ECO:0007669"/>
    <property type="project" value="UniProtKB-KW"/>
</dbReference>
<protein>
    <recommendedName>
        <fullName evidence="13">D-alanine--D-alanine ligase</fullName>
        <ecNumber evidence="13">6.3.2.4</ecNumber>
    </recommendedName>
    <alternativeName>
        <fullName evidence="13">D-Ala-D-Ala ligase</fullName>
    </alternativeName>
    <alternativeName>
        <fullName evidence="13">D-alanylalanine synthetase</fullName>
    </alternativeName>
</protein>
<evidence type="ECO:0000256" key="4">
    <source>
        <dbReference type="ARBA" id="ARBA00022598"/>
    </source>
</evidence>
<dbReference type="PANTHER" id="PTHR23132">
    <property type="entry name" value="D-ALANINE--D-ALANINE LIGASE"/>
    <property type="match status" value="1"/>
</dbReference>
<evidence type="ECO:0000256" key="5">
    <source>
        <dbReference type="ARBA" id="ARBA00022723"/>
    </source>
</evidence>
<dbReference type="InterPro" id="IPR011127">
    <property type="entry name" value="Dala_Dala_lig_N"/>
</dbReference>
<keyword evidence="4 13" id="KW-0436">Ligase</keyword>
<dbReference type="PIRSF" id="PIRSF039102">
    <property type="entry name" value="Ddl/VanB"/>
    <property type="match status" value="1"/>
</dbReference>
<sequence length="382" mass="41368">MSSETSPQSTARKPRVAVVFGGRSSEHAISVVTAGAVLRAIDRSKYDVLPIGITTEGRWALAADEPERMAITERSLPSVEQLAESAEGGVLLPVDPANREVVLAEPGAVPKALGEVDVVFPVLHGPYGEDGTLQGMLDLAGIPYVGSGVLASAVGQDKEYMKRVFTSFGLAVGPYVVIRPREWENDPSAARKKIVDFAGEHGWPLFVKPARAGSSMGITKVDDLAGLDEAIEEARRHDPKILVESLLRGREIECGVLEFEDGPRASVPAEIPPVSAHDFYDFEAKYIDSAPGIVPAPLTEEQTREVQELAVRAFEAASCEGLVRADFFLTEDGEFVINEINTMPGFTPISMYPRMWQVTGLTYAELVDRLLEAALRRPTGLR</sequence>
<dbReference type="NCBIfam" id="TIGR01205">
    <property type="entry name" value="D_ala_D_alaTIGR"/>
    <property type="match status" value="1"/>
</dbReference>
<dbReference type="Gene3D" id="3.40.50.20">
    <property type="match status" value="1"/>
</dbReference>
<evidence type="ECO:0000256" key="9">
    <source>
        <dbReference type="ARBA" id="ARBA00022960"/>
    </source>
</evidence>
<dbReference type="Gene3D" id="3.30.470.20">
    <property type="entry name" value="ATP-grasp fold, B domain"/>
    <property type="match status" value="1"/>
</dbReference>
<evidence type="ECO:0000256" key="3">
    <source>
        <dbReference type="ARBA" id="ARBA00010871"/>
    </source>
</evidence>
<dbReference type="Pfam" id="PF01820">
    <property type="entry name" value="Dala_Dala_lig_N"/>
    <property type="match status" value="1"/>
</dbReference>
<dbReference type="PROSITE" id="PS50975">
    <property type="entry name" value="ATP_GRASP"/>
    <property type="match status" value="1"/>
</dbReference>
<evidence type="ECO:0000256" key="6">
    <source>
        <dbReference type="ARBA" id="ARBA00022741"/>
    </source>
</evidence>
<dbReference type="Pfam" id="PF07478">
    <property type="entry name" value="Dala_Dala_lig_C"/>
    <property type="match status" value="1"/>
</dbReference>
<dbReference type="SUPFAM" id="SSF52440">
    <property type="entry name" value="PreATP-grasp domain"/>
    <property type="match status" value="1"/>
</dbReference>
<keyword evidence="17" id="KW-1185">Reference proteome</keyword>
<dbReference type="InterPro" id="IPR011761">
    <property type="entry name" value="ATP-grasp"/>
</dbReference>
<dbReference type="PANTHER" id="PTHR23132:SF25">
    <property type="entry name" value="D-ALANINE--D-ALANINE LIGASE A"/>
    <property type="match status" value="1"/>
</dbReference>
<accession>A0ABN3TRC0</accession>
<evidence type="ECO:0000256" key="10">
    <source>
        <dbReference type="ARBA" id="ARBA00022984"/>
    </source>
</evidence>
<evidence type="ECO:0000256" key="11">
    <source>
        <dbReference type="ARBA" id="ARBA00023211"/>
    </source>
</evidence>
<dbReference type="EC" id="6.3.2.4" evidence="13"/>
<keyword evidence="13" id="KW-0963">Cytoplasm</keyword>
<dbReference type="SUPFAM" id="SSF56059">
    <property type="entry name" value="Glutathione synthetase ATP-binding domain-like"/>
    <property type="match status" value="1"/>
</dbReference>
<evidence type="ECO:0000313" key="16">
    <source>
        <dbReference type="EMBL" id="GAA2717602.1"/>
    </source>
</evidence>
<dbReference type="RefSeq" id="WP_344435889.1">
    <property type="nucleotide sequence ID" value="NZ_BAAASL010000010.1"/>
</dbReference>
<evidence type="ECO:0000256" key="8">
    <source>
        <dbReference type="ARBA" id="ARBA00022842"/>
    </source>
</evidence>
<evidence type="ECO:0000256" key="2">
    <source>
        <dbReference type="ARBA" id="ARBA00001946"/>
    </source>
</evidence>
<comment type="subcellular location">
    <subcellularLocation>
        <location evidence="13">Cytoplasm</location>
    </subcellularLocation>
</comment>
<evidence type="ECO:0000313" key="17">
    <source>
        <dbReference type="Proteomes" id="UP001500886"/>
    </source>
</evidence>
<organism evidence="16 17">
    <name type="scientific">Streptomyces luteosporeus</name>
    <dbReference type="NCBI Taxonomy" id="173856"/>
    <lineage>
        <taxon>Bacteria</taxon>
        <taxon>Bacillati</taxon>
        <taxon>Actinomycetota</taxon>
        <taxon>Actinomycetes</taxon>
        <taxon>Kitasatosporales</taxon>
        <taxon>Streptomycetaceae</taxon>
        <taxon>Streptomyces</taxon>
    </lineage>
</organism>
<comment type="similarity">
    <text evidence="3 13">Belongs to the D-alanine--D-alanine ligase family.</text>
</comment>
<dbReference type="PROSITE" id="PS00844">
    <property type="entry name" value="DALA_DALA_LIGASE_2"/>
    <property type="match status" value="1"/>
</dbReference>
<comment type="catalytic activity">
    <reaction evidence="13">
        <text>2 D-alanine + ATP = D-alanyl-D-alanine + ADP + phosphate + H(+)</text>
        <dbReference type="Rhea" id="RHEA:11224"/>
        <dbReference type="ChEBI" id="CHEBI:15378"/>
        <dbReference type="ChEBI" id="CHEBI:30616"/>
        <dbReference type="ChEBI" id="CHEBI:43474"/>
        <dbReference type="ChEBI" id="CHEBI:57416"/>
        <dbReference type="ChEBI" id="CHEBI:57822"/>
        <dbReference type="ChEBI" id="CHEBI:456216"/>
        <dbReference type="EC" id="6.3.2.4"/>
    </reaction>
</comment>
<keyword evidence="10 13" id="KW-0573">Peptidoglycan synthesis</keyword>
<gene>
    <name evidence="13" type="primary">ddl</name>
    <name evidence="16" type="ORF">GCM10010315_31360</name>
</gene>
<feature type="domain" description="ATP-grasp" evidence="15">
    <location>
        <begin position="162"/>
        <end position="372"/>
    </location>
</feature>
<dbReference type="InterPro" id="IPR011095">
    <property type="entry name" value="Dala_Dala_lig_C"/>
</dbReference>
<comment type="cofactor">
    <cofactor evidence="1">
        <name>Mn(2+)</name>
        <dbReference type="ChEBI" id="CHEBI:29035"/>
    </cofactor>
</comment>
<proteinExistence type="inferred from homology"/>
<evidence type="ECO:0000256" key="13">
    <source>
        <dbReference type="HAMAP-Rule" id="MF_00047"/>
    </source>
</evidence>
<dbReference type="EMBL" id="BAAASL010000010">
    <property type="protein sequence ID" value="GAA2717602.1"/>
    <property type="molecule type" value="Genomic_DNA"/>
</dbReference>
<reference evidence="16 17" key="1">
    <citation type="journal article" date="2019" name="Int. J. Syst. Evol. Microbiol.">
        <title>The Global Catalogue of Microorganisms (GCM) 10K type strain sequencing project: providing services to taxonomists for standard genome sequencing and annotation.</title>
        <authorList>
            <consortium name="The Broad Institute Genomics Platform"/>
            <consortium name="The Broad Institute Genome Sequencing Center for Infectious Disease"/>
            <person name="Wu L."/>
            <person name="Ma J."/>
        </authorList>
    </citation>
    <scope>NUCLEOTIDE SEQUENCE [LARGE SCALE GENOMIC DNA]</scope>
    <source>
        <strain evidence="16 17">JCM 4542</strain>
    </source>
</reference>
<comment type="function">
    <text evidence="13">Cell wall formation.</text>
</comment>
<dbReference type="Gene3D" id="3.30.1490.20">
    <property type="entry name" value="ATP-grasp fold, A domain"/>
    <property type="match status" value="1"/>
</dbReference>
<keyword evidence="5" id="KW-0479">Metal-binding</keyword>
<evidence type="ECO:0000259" key="15">
    <source>
        <dbReference type="PROSITE" id="PS50975"/>
    </source>
</evidence>
<dbReference type="InterPro" id="IPR005905">
    <property type="entry name" value="D_ala_D_ala"/>
</dbReference>
<dbReference type="Proteomes" id="UP001500886">
    <property type="component" value="Unassembled WGS sequence"/>
</dbReference>
<dbReference type="InterPro" id="IPR000291">
    <property type="entry name" value="D-Ala_lig_Van_CS"/>
</dbReference>
<keyword evidence="11" id="KW-0464">Manganese</keyword>
<dbReference type="InterPro" id="IPR016185">
    <property type="entry name" value="PreATP-grasp_dom_sf"/>
</dbReference>
<evidence type="ECO:0000256" key="14">
    <source>
        <dbReference type="PROSITE-ProRule" id="PRU00409"/>
    </source>
</evidence>
<evidence type="ECO:0000256" key="12">
    <source>
        <dbReference type="ARBA" id="ARBA00023316"/>
    </source>
</evidence>
<comment type="pathway">
    <text evidence="13">Cell wall biogenesis; peptidoglycan biosynthesis.</text>
</comment>
<dbReference type="NCBIfam" id="NF002528">
    <property type="entry name" value="PRK01966.1-4"/>
    <property type="match status" value="1"/>
</dbReference>
<keyword evidence="6 14" id="KW-0547">Nucleotide-binding</keyword>
<comment type="caution">
    <text evidence="16">The sequence shown here is derived from an EMBL/GenBank/DDBJ whole genome shotgun (WGS) entry which is preliminary data.</text>
</comment>
<evidence type="ECO:0000256" key="1">
    <source>
        <dbReference type="ARBA" id="ARBA00001936"/>
    </source>
</evidence>
<keyword evidence="8" id="KW-0460">Magnesium</keyword>
<dbReference type="InterPro" id="IPR013815">
    <property type="entry name" value="ATP_grasp_subdomain_1"/>
</dbReference>
<keyword evidence="9 13" id="KW-0133">Cell shape</keyword>
<comment type="cofactor">
    <cofactor evidence="2">
        <name>Mg(2+)</name>
        <dbReference type="ChEBI" id="CHEBI:18420"/>
    </cofactor>
</comment>
<dbReference type="PROSITE" id="PS00843">
    <property type="entry name" value="DALA_DALA_LIGASE_1"/>
    <property type="match status" value="1"/>
</dbReference>
<name>A0ABN3TRC0_9ACTN</name>